<dbReference type="GO" id="GO:0004674">
    <property type="term" value="F:protein serine/threonine kinase activity"/>
    <property type="evidence" value="ECO:0007669"/>
    <property type="project" value="UniProtKB-KW"/>
</dbReference>
<feature type="compositionally biased region" description="Basic and acidic residues" evidence="16">
    <location>
        <begin position="179"/>
        <end position="188"/>
    </location>
</feature>
<accession>A0A8S2AF25</accession>
<keyword evidence="3" id="KW-0723">Serine/threonine-protein kinase</keyword>
<dbReference type="GO" id="GO:0005509">
    <property type="term" value="F:calcium ion binding"/>
    <property type="evidence" value="ECO:0007669"/>
    <property type="project" value="InterPro"/>
</dbReference>
<dbReference type="GO" id="GO:0005524">
    <property type="term" value="F:ATP binding"/>
    <property type="evidence" value="ECO:0007669"/>
    <property type="project" value="UniProtKB-UniRule"/>
</dbReference>
<feature type="domain" description="EF-hand" evidence="19">
    <location>
        <begin position="693"/>
        <end position="724"/>
    </location>
</feature>
<dbReference type="Gene3D" id="1.10.238.10">
    <property type="entry name" value="EF-hand"/>
    <property type="match status" value="1"/>
</dbReference>
<dbReference type="Gene3D" id="1.10.510.10">
    <property type="entry name" value="Transferase(Phosphotransferase) domain 1"/>
    <property type="match status" value="1"/>
</dbReference>
<evidence type="ECO:0000256" key="13">
    <source>
        <dbReference type="ARBA" id="ARBA00047899"/>
    </source>
</evidence>
<sequence length="742" mass="82780">MASVAYCSICVSCIFLLILREVGFDVSTVSELLQSLLCVSAAVKSFPFSSPIILLSTLSPSLVSWVEDHDDGDRRQLIEVLGCSLDLLQNVAEAVNSVLTPKNSVLMIIYYQNILHYIKPSLIHIIILSEVWMGNTCVGPSRNGFLQSVSAAMWRPRDGDDSASMSNGDIASEAVSGELRSRLSDEVQNKPPEQVTMPKPGTNVETKDREIPPESKPEALEEINLESKPETKQETKSETKPETKPDPPAKPKKPKHMKRVSSAGLRTESVLQRKTENFKEFYSLGRKLGQGQFGTTFLCVEKTTGKEFACKSIAKRKLLTDEDVEDVRREIQIMHHLAGHPNVISIKGAYEDVVAVHLVMECCAGGELFDRIIQRGHYTERKAAELTRTIVGVVEACHSLGVMHRDLKPENFLFVSKHEDSLLKTIDFGLSMFFKPDDVFTDVVGSPYYVAPEVLRKRYGPEADVWSAGVIVYILLSGVPPFWAETEQGIFEQVLHGDLDFSSDPWPSISESAKDLVRKMLVRDPKKRLTAHQVLCHPWVQVDGVAPDKPLDSAVLSRMKQFSAMNKFKKMALRVIAESLSEEEIAGLKEMFNMIDADKSGQITFEELKAGLKRVGANLKESEILDLMQAADVDNSGTIDYKEFIAATLHLNKIEREDHLFAAFTYFDKDGSGYITPDELQQACEEFGVEDVRIEELMRDVDQDNDGRIDYNEFVAMMQKGSITGGPVKMGLEKSFSIALKL</sequence>
<protein>
    <recommendedName>
        <fullName evidence="2">non-specific serine/threonine protein kinase</fullName>
        <ecNumber evidence="2">2.7.11.1</ecNumber>
    </recommendedName>
</protein>
<dbReference type="SUPFAM" id="SSF56112">
    <property type="entry name" value="Protein kinase-like (PK-like)"/>
    <property type="match status" value="1"/>
</dbReference>
<evidence type="ECO:0000256" key="3">
    <source>
        <dbReference type="ARBA" id="ARBA00022527"/>
    </source>
</evidence>
<feature type="domain" description="Protein kinase" evidence="18">
    <location>
        <begin position="282"/>
        <end position="540"/>
    </location>
</feature>
<feature type="signal peptide" evidence="17">
    <location>
        <begin position="1"/>
        <end position="24"/>
    </location>
</feature>
<dbReference type="CDD" id="cd00051">
    <property type="entry name" value="EFh"/>
    <property type="match status" value="1"/>
</dbReference>
<dbReference type="PROSITE" id="PS00108">
    <property type="entry name" value="PROTEIN_KINASE_ST"/>
    <property type="match status" value="1"/>
</dbReference>
<dbReference type="PROSITE" id="PS50222">
    <property type="entry name" value="EF_HAND_2"/>
    <property type="match status" value="4"/>
</dbReference>
<evidence type="ECO:0000256" key="8">
    <source>
        <dbReference type="ARBA" id="ARBA00022741"/>
    </source>
</evidence>
<dbReference type="SUPFAM" id="SSF47473">
    <property type="entry name" value="EF-hand"/>
    <property type="match status" value="1"/>
</dbReference>
<dbReference type="InterPro" id="IPR017441">
    <property type="entry name" value="Protein_kinase_ATP_BS"/>
</dbReference>
<dbReference type="CDD" id="cd05117">
    <property type="entry name" value="STKc_CAMK"/>
    <property type="match status" value="1"/>
</dbReference>
<evidence type="ECO:0000256" key="4">
    <source>
        <dbReference type="ARBA" id="ARBA00022553"/>
    </source>
</evidence>
<evidence type="ECO:0000256" key="1">
    <source>
        <dbReference type="ARBA" id="ARBA00005354"/>
    </source>
</evidence>
<dbReference type="PROSITE" id="PS50011">
    <property type="entry name" value="PROTEIN_KINASE_DOM"/>
    <property type="match status" value="1"/>
</dbReference>
<dbReference type="InterPro" id="IPR050205">
    <property type="entry name" value="CDPK_Ser/Thr_kinases"/>
</dbReference>
<dbReference type="InterPro" id="IPR002048">
    <property type="entry name" value="EF_hand_dom"/>
</dbReference>
<keyword evidence="5" id="KW-0808">Transferase</keyword>
<evidence type="ECO:0000256" key="16">
    <source>
        <dbReference type="SAM" id="MobiDB-lite"/>
    </source>
</evidence>
<feature type="chain" id="PRO_5035889739" description="non-specific serine/threonine protein kinase" evidence="17">
    <location>
        <begin position="25"/>
        <end position="742"/>
    </location>
</feature>
<evidence type="ECO:0000256" key="12">
    <source>
        <dbReference type="ARBA" id="ARBA00024334"/>
    </source>
</evidence>
<keyword evidence="10" id="KW-0106">Calcium</keyword>
<dbReference type="Pfam" id="PF13499">
    <property type="entry name" value="EF-hand_7"/>
    <property type="match status" value="2"/>
</dbReference>
<dbReference type="Pfam" id="PF00069">
    <property type="entry name" value="Pkinase"/>
    <property type="match status" value="1"/>
</dbReference>
<dbReference type="InterPro" id="IPR000719">
    <property type="entry name" value="Prot_kinase_dom"/>
</dbReference>
<organism evidence="20 21">
    <name type="scientific">Arabidopsis arenosa</name>
    <name type="common">Sand rock-cress</name>
    <name type="synonym">Cardaminopsis arenosa</name>
    <dbReference type="NCBI Taxonomy" id="38785"/>
    <lineage>
        <taxon>Eukaryota</taxon>
        <taxon>Viridiplantae</taxon>
        <taxon>Streptophyta</taxon>
        <taxon>Embryophyta</taxon>
        <taxon>Tracheophyta</taxon>
        <taxon>Spermatophyta</taxon>
        <taxon>Magnoliopsida</taxon>
        <taxon>eudicotyledons</taxon>
        <taxon>Gunneridae</taxon>
        <taxon>Pentapetalae</taxon>
        <taxon>rosids</taxon>
        <taxon>malvids</taxon>
        <taxon>Brassicales</taxon>
        <taxon>Brassicaceae</taxon>
        <taxon>Camelineae</taxon>
        <taxon>Arabidopsis</taxon>
    </lineage>
</organism>
<dbReference type="InterPro" id="IPR011992">
    <property type="entry name" value="EF-hand-dom_pair"/>
</dbReference>
<dbReference type="FunFam" id="1.10.238.10:FF:000015">
    <property type="entry name" value="Calcium-dependent protein kinase 1"/>
    <property type="match status" value="1"/>
</dbReference>
<dbReference type="EMBL" id="LR999456">
    <property type="protein sequence ID" value="CAE6086699.1"/>
    <property type="molecule type" value="Genomic_DNA"/>
</dbReference>
<keyword evidence="17" id="KW-0732">Signal</keyword>
<dbReference type="AlphaFoldDB" id="A0A8S2AF25"/>
<dbReference type="FunFam" id="3.30.200.20:FF:000004">
    <property type="entry name" value="Calcium-dependent protein kinase 1"/>
    <property type="match status" value="1"/>
</dbReference>
<feature type="compositionally biased region" description="Basic and acidic residues" evidence="16">
    <location>
        <begin position="205"/>
        <end position="249"/>
    </location>
</feature>
<keyword evidence="7" id="KW-0677">Repeat</keyword>
<feature type="domain" description="EF-hand" evidence="19">
    <location>
        <begin position="619"/>
        <end position="654"/>
    </location>
</feature>
<feature type="binding site" evidence="15">
    <location>
        <position position="315"/>
    </location>
    <ligand>
        <name>ATP</name>
        <dbReference type="ChEBI" id="CHEBI:30616"/>
    </ligand>
</feature>
<dbReference type="SMART" id="SM00054">
    <property type="entry name" value="EFh"/>
    <property type="match status" value="4"/>
</dbReference>
<keyword evidence="11 15" id="KW-0067">ATP-binding</keyword>
<keyword evidence="9" id="KW-0418">Kinase</keyword>
<evidence type="ECO:0000256" key="17">
    <source>
        <dbReference type="SAM" id="SignalP"/>
    </source>
</evidence>
<evidence type="ECO:0000313" key="20">
    <source>
        <dbReference type="EMBL" id="CAE6086699.1"/>
    </source>
</evidence>
<gene>
    <name evidence="20" type="ORF">AARE701A_LOCUS14490</name>
</gene>
<dbReference type="Proteomes" id="UP000682877">
    <property type="component" value="Chromosome 6"/>
</dbReference>
<dbReference type="PROSITE" id="PS00107">
    <property type="entry name" value="PROTEIN_KINASE_ATP"/>
    <property type="match status" value="1"/>
</dbReference>
<evidence type="ECO:0000256" key="9">
    <source>
        <dbReference type="ARBA" id="ARBA00022777"/>
    </source>
</evidence>
<evidence type="ECO:0000256" key="6">
    <source>
        <dbReference type="ARBA" id="ARBA00022723"/>
    </source>
</evidence>
<dbReference type="InterPro" id="IPR008271">
    <property type="entry name" value="Ser/Thr_kinase_AS"/>
</dbReference>
<feature type="region of interest" description="Disordered" evidence="16">
    <location>
        <begin position="177"/>
        <end position="263"/>
    </location>
</feature>
<dbReference type="Gene3D" id="3.30.200.20">
    <property type="entry name" value="Phosphorylase Kinase, domain 1"/>
    <property type="match status" value="1"/>
</dbReference>
<dbReference type="FunFam" id="1.10.510.10:FF:000249">
    <property type="entry name" value="Calcium-dependent protein kinase SK5"/>
    <property type="match status" value="1"/>
</dbReference>
<evidence type="ECO:0000256" key="7">
    <source>
        <dbReference type="ARBA" id="ARBA00022737"/>
    </source>
</evidence>
<feature type="domain" description="EF-hand" evidence="19">
    <location>
        <begin position="583"/>
        <end position="618"/>
    </location>
</feature>
<evidence type="ECO:0000256" key="2">
    <source>
        <dbReference type="ARBA" id="ARBA00012513"/>
    </source>
</evidence>
<evidence type="ECO:0000259" key="18">
    <source>
        <dbReference type="PROSITE" id="PS50011"/>
    </source>
</evidence>
<evidence type="ECO:0000259" key="19">
    <source>
        <dbReference type="PROSITE" id="PS50222"/>
    </source>
</evidence>
<comment type="catalytic activity">
    <reaction evidence="13">
        <text>L-threonyl-[protein] + ATP = O-phospho-L-threonyl-[protein] + ADP + H(+)</text>
        <dbReference type="Rhea" id="RHEA:46608"/>
        <dbReference type="Rhea" id="RHEA-COMP:11060"/>
        <dbReference type="Rhea" id="RHEA-COMP:11605"/>
        <dbReference type="ChEBI" id="CHEBI:15378"/>
        <dbReference type="ChEBI" id="CHEBI:30013"/>
        <dbReference type="ChEBI" id="CHEBI:30616"/>
        <dbReference type="ChEBI" id="CHEBI:61977"/>
        <dbReference type="ChEBI" id="CHEBI:456216"/>
        <dbReference type="EC" id="2.7.11.1"/>
    </reaction>
</comment>
<dbReference type="InterPro" id="IPR011009">
    <property type="entry name" value="Kinase-like_dom_sf"/>
</dbReference>
<keyword evidence="4" id="KW-0597">Phosphoprotein</keyword>
<feature type="compositionally biased region" description="Basic residues" evidence="16">
    <location>
        <begin position="250"/>
        <end position="259"/>
    </location>
</feature>
<evidence type="ECO:0000256" key="5">
    <source>
        <dbReference type="ARBA" id="ARBA00022679"/>
    </source>
</evidence>
<evidence type="ECO:0000256" key="15">
    <source>
        <dbReference type="PROSITE-ProRule" id="PRU10141"/>
    </source>
</evidence>
<name>A0A8S2AF25_ARAAE</name>
<keyword evidence="8 15" id="KW-0547">Nucleotide-binding</keyword>
<feature type="domain" description="EF-hand" evidence="19">
    <location>
        <begin position="655"/>
        <end position="690"/>
    </location>
</feature>
<dbReference type="PROSITE" id="PS00018">
    <property type="entry name" value="EF_HAND_1"/>
    <property type="match status" value="4"/>
</dbReference>
<keyword evidence="21" id="KW-1185">Reference proteome</keyword>
<reference evidence="20" key="1">
    <citation type="submission" date="2021-01" db="EMBL/GenBank/DDBJ databases">
        <authorList>
            <person name="Bezrukov I."/>
        </authorList>
    </citation>
    <scope>NUCLEOTIDE SEQUENCE</scope>
</reference>
<proteinExistence type="inferred from homology"/>
<comment type="catalytic activity">
    <reaction evidence="14">
        <text>L-seryl-[protein] + ATP = O-phospho-L-seryl-[protein] + ADP + H(+)</text>
        <dbReference type="Rhea" id="RHEA:17989"/>
        <dbReference type="Rhea" id="RHEA-COMP:9863"/>
        <dbReference type="Rhea" id="RHEA-COMP:11604"/>
        <dbReference type="ChEBI" id="CHEBI:15378"/>
        <dbReference type="ChEBI" id="CHEBI:29999"/>
        <dbReference type="ChEBI" id="CHEBI:30616"/>
        <dbReference type="ChEBI" id="CHEBI:83421"/>
        <dbReference type="ChEBI" id="CHEBI:456216"/>
        <dbReference type="EC" id="2.7.11.1"/>
    </reaction>
</comment>
<dbReference type="SMART" id="SM00220">
    <property type="entry name" value="S_TKc"/>
    <property type="match status" value="1"/>
</dbReference>
<dbReference type="PANTHER" id="PTHR24349">
    <property type="entry name" value="SERINE/THREONINE-PROTEIN KINASE"/>
    <property type="match status" value="1"/>
</dbReference>
<comment type="similarity">
    <text evidence="1">Belongs to the protein kinase superfamily. CAMK Ser/Thr protein kinase family. CaMK subfamily.</text>
</comment>
<dbReference type="EC" id="2.7.11.1" evidence="2"/>
<evidence type="ECO:0000256" key="10">
    <source>
        <dbReference type="ARBA" id="ARBA00022837"/>
    </source>
</evidence>
<comment type="similarity">
    <text evidence="12">Belongs to the protein kinase superfamily. Ser/Thr protein kinase family. CDPK subfamily.</text>
</comment>
<dbReference type="InterPro" id="IPR018247">
    <property type="entry name" value="EF_Hand_1_Ca_BS"/>
</dbReference>
<keyword evidence="6" id="KW-0479">Metal-binding</keyword>
<evidence type="ECO:0000313" key="21">
    <source>
        <dbReference type="Proteomes" id="UP000682877"/>
    </source>
</evidence>
<evidence type="ECO:0000256" key="11">
    <source>
        <dbReference type="ARBA" id="ARBA00022840"/>
    </source>
</evidence>
<evidence type="ECO:0000256" key="14">
    <source>
        <dbReference type="ARBA" id="ARBA00048679"/>
    </source>
</evidence>